<reference evidence="2 3" key="1">
    <citation type="submission" date="2015-09" db="EMBL/GenBank/DDBJ databases">
        <title>Host preference determinants of Valsa canker pathogens revealed by comparative genomics.</title>
        <authorList>
            <person name="Yin Z."/>
            <person name="Huang L."/>
        </authorList>
    </citation>
    <scope>NUCLEOTIDE SEQUENCE [LARGE SCALE GENOMIC DNA]</scope>
    <source>
        <strain evidence="2 3">SXYLt</strain>
    </source>
</reference>
<feature type="compositionally biased region" description="Basic and acidic residues" evidence="1">
    <location>
        <begin position="1"/>
        <end position="10"/>
    </location>
</feature>
<evidence type="ECO:0000313" key="3">
    <source>
        <dbReference type="Proteomes" id="UP000285146"/>
    </source>
</evidence>
<evidence type="ECO:0000313" key="2">
    <source>
        <dbReference type="EMBL" id="ROV97827.1"/>
    </source>
</evidence>
<evidence type="ECO:0000256" key="1">
    <source>
        <dbReference type="SAM" id="MobiDB-lite"/>
    </source>
</evidence>
<sequence>MVPRPQDSRAVRPAAHFPQLNGPSHESTIAPSDGLKQNGTKSSTNSSSEDKKPCPKQDINLLGVGSQFWEGNE</sequence>
<accession>A0A423W3D4</accession>
<name>A0A423W3D4_9PEZI</name>
<organism evidence="2 3">
    <name type="scientific">Cytospora leucostoma</name>
    <dbReference type="NCBI Taxonomy" id="1230097"/>
    <lineage>
        <taxon>Eukaryota</taxon>
        <taxon>Fungi</taxon>
        <taxon>Dikarya</taxon>
        <taxon>Ascomycota</taxon>
        <taxon>Pezizomycotina</taxon>
        <taxon>Sordariomycetes</taxon>
        <taxon>Sordariomycetidae</taxon>
        <taxon>Diaporthales</taxon>
        <taxon>Cytosporaceae</taxon>
        <taxon>Cytospora</taxon>
    </lineage>
</organism>
<feature type="region of interest" description="Disordered" evidence="1">
    <location>
        <begin position="1"/>
        <end position="73"/>
    </location>
</feature>
<protein>
    <submittedName>
        <fullName evidence="2">Uncharacterized protein</fullName>
    </submittedName>
</protein>
<proteinExistence type="predicted"/>
<dbReference type="EMBL" id="LKEB01000063">
    <property type="protein sequence ID" value="ROV97827.1"/>
    <property type="molecule type" value="Genomic_DNA"/>
</dbReference>
<dbReference type="InParanoid" id="A0A423W3D4"/>
<dbReference type="AlphaFoldDB" id="A0A423W3D4"/>
<comment type="caution">
    <text evidence="2">The sequence shown here is derived from an EMBL/GenBank/DDBJ whole genome shotgun (WGS) entry which is preliminary data.</text>
</comment>
<dbReference type="Proteomes" id="UP000285146">
    <property type="component" value="Unassembled WGS sequence"/>
</dbReference>
<gene>
    <name evidence="2" type="ORF">VPNG_08671</name>
</gene>
<feature type="compositionally biased region" description="Polar residues" evidence="1">
    <location>
        <begin position="21"/>
        <end position="47"/>
    </location>
</feature>
<keyword evidence="3" id="KW-1185">Reference proteome</keyword>